<feature type="compositionally biased region" description="Basic and acidic residues" evidence="5">
    <location>
        <begin position="293"/>
        <end position="305"/>
    </location>
</feature>
<reference evidence="8" key="1">
    <citation type="submission" date="2022-10" db="EMBL/GenBank/DDBJ databases">
        <title>Luteolibacter sp. GHJ8, whole genome shotgun sequencing project.</title>
        <authorList>
            <person name="Zhao G."/>
            <person name="Shen L."/>
        </authorList>
    </citation>
    <scope>NUCLEOTIDE SEQUENCE</scope>
    <source>
        <strain evidence="8">GHJ8</strain>
    </source>
</reference>
<feature type="region of interest" description="Disordered" evidence="5">
    <location>
        <begin position="279"/>
        <end position="305"/>
    </location>
</feature>
<feature type="transmembrane region" description="Helical" evidence="6">
    <location>
        <begin position="152"/>
        <end position="170"/>
    </location>
</feature>
<dbReference type="EMBL" id="JAPDDR010000010">
    <property type="protein sequence ID" value="MCW1915773.1"/>
    <property type="molecule type" value="Genomic_DNA"/>
</dbReference>
<keyword evidence="2 6" id="KW-0812">Transmembrane</keyword>
<feature type="transmembrane region" description="Helical" evidence="6">
    <location>
        <begin position="232"/>
        <end position="251"/>
    </location>
</feature>
<evidence type="ECO:0000259" key="7">
    <source>
        <dbReference type="Pfam" id="PF14378"/>
    </source>
</evidence>
<feature type="transmembrane region" description="Helical" evidence="6">
    <location>
        <begin position="257"/>
        <end position="273"/>
    </location>
</feature>
<dbReference type="InterPro" id="IPR052185">
    <property type="entry name" value="IPC_Synthase-Related"/>
</dbReference>
<dbReference type="Proteomes" id="UP001165653">
    <property type="component" value="Unassembled WGS sequence"/>
</dbReference>
<comment type="caution">
    <text evidence="8">The sequence shown here is derived from an EMBL/GenBank/DDBJ whole genome shotgun (WGS) entry which is preliminary data.</text>
</comment>
<comment type="subcellular location">
    <subcellularLocation>
        <location evidence="1">Membrane</location>
        <topology evidence="1">Multi-pass membrane protein</topology>
    </subcellularLocation>
</comment>
<evidence type="ECO:0000256" key="6">
    <source>
        <dbReference type="SAM" id="Phobius"/>
    </source>
</evidence>
<gene>
    <name evidence="8" type="ORF">OJ996_19460</name>
</gene>
<protein>
    <submittedName>
        <fullName evidence="8">Phosphatase PAP2 family protein</fullName>
    </submittedName>
</protein>
<dbReference type="Pfam" id="PF14378">
    <property type="entry name" value="PAP2_3"/>
    <property type="match status" value="1"/>
</dbReference>
<name>A0ABT3G7E9_9BACT</name>
<feature type="domain" description="Inositolphosphotransferase Aur1/Ipt1" evidence="7">
    <location>
        <begin position="92"/>
        <end position="269"/>
    </location>
</feature>
<keyword evidence="4 6" id="KW-0472">Membrane</keyword>
<dbReference type="PANTHER" id="PTHR31310:SF7">
    <property type="entry name" value="PA-PHOSPHATASE RELATED-FAMILY PROTEIN DDB_G0268928"/>
    <property type="match status" value="1"/>
</dbReference>
<evidence type="ECO:0000256" key="5">
    <source>
        <dbReference type="SAM" id="MobiDB-lite"/>
    </source>
</evidence>
<evidence type="ECO:0000256" key="3">
    <source>
        <dbReference type="ARBA" id="ARBA00022989"/>
    </source>
</evidence>
<feature type="transmembrane region" description="Helical" evidence="6">
    <location>
        <begin position="55"/>
        <end position="76"/>
    </location>
</feature>
<evidence type="ECO:0000256" key="1">
    <source>
        <dbReference type="ARBA" id="ARBA00004141"/>
    </source>
</evidence>
<feature type="transmembrane region" description="Helical" evidence="6">
    <location>
        <begin position="208"/>
        <end position="225"/>
    </location>
</feature>
<proteinExistence type="predicted"/>
<sequence>MREESGMMWHERAYLLLWISLGAALAWQGMAKPSDAVAGGQALALLGLVKVGKRGLWWQVRMWLPLVALNVTYFWLGDAIPRLNPWRADAMLLELDRAVFGDCLALKAAPLVSTWAREILSMAYLSFFPLWLGGLALAQWRGRQDQQSFFTGLYLIYVVGFAGYILFPAAGPFRYPPLSEQAGFATAGGVFTRMNDAVVMNGCNGVDVFPSLHTAITVFVLLAAWSWSQRLAAWLAMPCILIICATIGLQYHYAADLAAGTLLGAAVWWLTIFRHSSKHHHDGTLCHSTSRSSGREPRPDGRQGI</sequence>
<dbReference type="RefSeq" id="WP_264515330.1">
    <property type="nucleotide sequence ID" value="NZ_JAPDDR010000010.1"/>
</dbReference>
<evidence type="ECO:0000313" key="9">
    <source>
        <dbReference type="Proteomes" id="UP001165653"/>
    </source>
</evidence>
<evidence type="ECO:0000256" key="4">
    <source>
        <dbReference type="ARBA" id="ARBA00023136"/>
    </source>
</evidence>
<keyword evidence="9" id="KW-1185">Reference proteome</keyword>
<dbReference type="PANTHER" id="PTHR31310">
    <property type="match status" value="1"/>
</dbReference>
<organism evidence="8 9">
    <name type="scientific">Luteolibacter rhizosphaerae</name>
    <dbReference type="NCBI Taxonomy" id="2989719"/>
    <lineage>
        <taxon>Bacteria</taxon>
        <taxon>Pseudomonadati</taxon>
        <taxon>Verrucomicrobiota</taxon>
        <taxon>Verrucomicrobiia</taxon>
        <taxon>Verrucomicrobiales</taxon>
        <taxon>Verrucomicrobiaceae</taxon>
        <taxon>Luteolibacter</taxon>
    </lineage>
</organism>
<evidence type="ECO:0000313" key="8">
    <source>
        <dbReference type="EMBL" id="MCW1915773.1"/>
    </source>
</evidence>
<dbReference type="InterPro" id="IPR026841">
    <property type="entry name" value="Aur1/Ipt1"/>
</dbReference>
<keyword evidence="3 6" id="KW-1133">Transmembrane helix</keyword>
<evidence type="ECO:0000256" key="2">
    <source>
        <dbReference type="ARBA" id="ARBA00022692"/>
    </source>
</evidence>
<accession>A0ABT3G7E9</accession>
<dbReference type="Gene3D" id="1.20.144.10">
    <property type="entry name" value="Phosphatidic acid phosphatase type 2/haloperoxidase"/>
    <property type="match status" value="1"/>
</dbReference>